<dbReference type="AlphaFoldDB" id="E0XSA5"/>
<accession>E0XSA5</accession>
<protein>
    <submittedName>
        <fullName evidence="1">Uncharacterized protein</fullName>
    </submittedName>
</protein>
<proteinExistence type="predicted"/>
<reference evidence="1" key="1">
    <citation type="journal article" date="2011" name="Environ. Microbiol.">
        <title>Time-series analyses of Monterey Bay coastal microbial picoplankton using a 'genome proxy' microarray.</title>
        <authorList>
            <person name="Rich V.I."/>
            <person name="Pham V.D."/>
            <person name="Eppley J."/>
            <person name="Shi Y."/>
            <person name="DeLong E.F."/>
        </authorList>
    </citation>
    <scope>NUCLEOTIDE SEQUENCE</scope>
</reference>
<sequence>MYLQRTVRSQRPPPANLFRIFLHFQTASGIWRLRCSAGLLPSRRLVSAVYKRDLRSCPP</sequence>
<dbReference type="EMBL" id="GU474859">
    <property type="protein sequence ID" value="ADI17296.1"/>
    <property type="molecule type" value="Genomic_DNA"/>
</dbReference>
<evidence type="ECO:0000313" key="1">
    <source>
        <dbReference type="EMBL" id="ADI17296.1"/>
    </source>
</evidence>
<name>E0XSA5_9PROT</name>
<organism evidence="1">
    <name type="scientific">uncultured alpha proteobacterium HF0070_17D04</name>
    <dbReference type="NCBI Taxonomy" id="710805"/>
    <lineage>
        <taxon>Bacteria</taxon>
        <taxon>Pseudomonadati</taxon>
        <taxon>Pseudomonadota</taxon>
        <taxon>Alphaproteobacteria</taxon>
        <taxon>environmental samples</taxon>
    </lineage>
</organism>